<dbReference type="GO" id="GO:0005829">
    <property type="term" value="C:cytosol"/>
    <property type="evidence" value="ECO:0007669"/>
    <property type="project" value="TreeGrafter"/>
</dbReference>
<sequence>MKITPTNIKGVSIIELDIFEDARGWFIESYNKKNLAKHGINANFVQDNHSFSKLKGTLRGLHFQNLPHPQAKLTTCTRGAVLDVAVDLRKNSSTYKKWVSVELTEKNKKQLFVPRGFAHGFMTLTDNTEFQYKIDNYYDKESDKSIRFDDPEIGIDWGNENPILSEKDKNAPFLKDSNINF</sequence>
<dbReference type="AlphaFoldDB" id="A0A0G0GG54"/>
<evidence type="ECO:0000256" key="3">
    <source>
        <dbReference type="RuleBase" id="RU364069"/>
    </source>
</evidence>
<dbReference type="InterPro" id="IPR000888">
    <property type="entry name" value="RmlC-like"/>
</dbReference>
<keyword evidence="3" id="KW-0413">Isomerase</keyword>
<evidence type="ECO:0000313" key="4">
    <source>
        <dbReference type="EMBL" id="KKQ28952.1"/>
    </source>
</evidence>
<dbReference type="PANTHER" id="PTHR21047">
    <property type="entry name" value="DTDP-6-DEOXY-D-GLUCOSE-3,5 EPIMERASE"/>
    <property type="match status" value="1"/>
</dbReference>
<protein>
    <recommendedName>
        <fullName evidence="3">dTDP-4-dehydrorhamnose 3,5-epimerase</fullName>
        <ecNumber evidence="3">5.1.3.13</ecNumber>
    </recommendedName>
    <alternativeName>
        <fullName evidence="3">Thymidine diphospho-4-keto-rhamnose 3,5-epimerase</fullName>
    </alternativeName>
</protein>
<comment type="pathway">
    <text evidence="3">Carbohydrate biosynthesis; dTDP-L-rhamnose biosynthesis.</text>
</comment>
<dbReference type="EC" id="5.1.3.13" evidence="3"/>
<comment type="subunit">
    <text evidence="3">Homodimer.</text>
</comment>
<dbReference type="Pfam" id="PF00908">
    <property type="entry name" value="dTDP_sugar_isom"/>
    <property type="match status" value="1"/>
</dbReference>
<dbReference type="InterPro" id="IPR011051">
    <property type="entry name" value="RmlC_Cupin_sf"/>
</dbReference>
<comment type="function">
    <text evidence="3">Catalyzes the epimerization of the C3' and C5'positions of dTDP-6-deoxy-D-xylo-4-hexulose, forming dTDP-6-deoxy-L-lyxo-4-hexulose.</text>
</comment>
<dbReference type="PANTHER" id="PTHR21047:SF2">
    <property type="entry name" value="THYMIDINE DIPHOSPHO-4-KETO-RHAMNOSE 3,5-EPIMERASE"/>
    <property type="match status" value="1"/>
</dbReference>
<proteinExistence type="inferred from homology"/>
<dbReference type="PATRIC" id="fig|1618729.3.peg.666"/>
<evidence type="ECO:0000256" key="1">
    <source>
        <dbReference type="PIRSR" id="PIRSR600888-1"/>
    </source>
</evidence>
<accession>A0A0G0GG54</accession>
<feature type="active site" description="Proton acceptor" evidence="1">
    <location>
        <position position="62"/>
    </location>
</feature>
<dbReference type="Proteomes" id="UP000034701">
    <property type="component" value="Unassembled WGS sequence"/>
</dbReference>
<comment type="catalytic activity">
    <reaction evidence="3">
        <text>dTDP-4-dehydro-6-deoxy-alpha-D-glucose = dTDP-4-dehydro-beta-L-rhamnose</text>
        <dbReference type="Rhea" id="RHEA:16969"/>
        <dbReference type="ChEBI" id="CHEBI:57649"/>
        <dbReference type="ChEBI" id="CHEBI:62830"/>
        <dbReference type="EC" id="5.1.3.13"/>
    </reaction>
</comment>
<gene>
    <name evidence="4" type="ORF">US45_C0064G0001</name>
</gene>
<dbReference type="SUPFAM" id="SSF51182">
    <property type="entry name" value="RmlC-like cupins"/>
    <property type="match status" value="1"/>
</dbReference>
<organism evidence="4 5">
    <name type="scientific">Candidatus Nomurabacteria bacterium GW2011_GWA1_37_20</name>
    <dbReference type="NCBI Taxonomy" id="1618729"/>
    <lineage>
        <taxon>Bacteria</taxon>
        <taxon>Candidatus Nomuraibacteriota</taxon>
    </lineage>
</organism>
<dbReference type="InterPro" id="IPR014710">
    <property type="entry name" value="RmlC-like_jellyroll"/>
</dbReference>
<evidence type="ECO:0000256" key="2">
    <source>
        <dbReference type="PIRSR" id="PIRSR600888-3"/>
    </source>
</evidence>
<dbReference type="GO" id="GO:0019305">
    <property type="term" value="P:dTDP-rhamnose biosynthetic process"/>
    <property type="evidence" value="ECO:0007669"/>
    <property type="project" value="UniProtKB-UniRule"/>
</dbReference>
<comment type="caution">
    <text evidence="4">The sequence shown here is derived from an EMBL/GenBank/DDBJ whole genome shotgun (WGS) entry which is preliminary data.</text>
</comment>
<dbReference type="GO" id="GO:0000271">
    <property type="term" value="P:polysaccharide biosynthetic process"/>
    <property type="evidence" value="ECO:0007669"/>
    <property type="project" value="TreeGrafter"/>
</dbReference>
<reference evidence="4 5" key="1">
    <citation type="journal article" date="2015" name="Nature">
        <title>rRNA introns, odd ribosomes, and small enigmatic genomes across a large radiation of phyla.</title>
        <authorList>
            <person name="Brown C.T."/>
            <person name="Hug L.A."/>
            <person name="Thomas B.C."/>
            <person name="Sharon I."/>
            <person name="Castelle C.J."/>
            <person name="Singh A."/>
            <person name="Wilkins M.J."/>
            <person name="Williams K.H."/>
            <person name="Banfield J.F."/>
        </authorList>
    </citation>
    <scope>NUCLEOTIDE SEQUENCE [LARGE SCALE GENOMIC DNA]</scope>
</reference>
<dbReference type="GO" id="GO:0008830">
    <property type="term" value="F:dTDP-4-dehydrorhamnose 3,5-epimerase activity"/>
    <property type="evidence" value="ECO:0007669"/>
    <property type="project" value="UniProtKB-UniRule"/>
</dbReference>
<comment type="similarity">
    <text evidence="3">Belongs to the dTDP-4-dehydrorhamnose 3,5-epimerase family.</text>
</comment>
<dbReference type="EMBL" id="LBTA01000064">
    <property type="protein sequence ID" value="KKQ28952.1"/>
    <property type="molecule type" value="Genomic_DNA"/>
</dbReference>
<name>A0A0G0GG54_9BACT</name>
<feature type="active site" description="Proton donor" evidence="1">
    <location>
        <position position="132"/>
    </location>
</feature>
<feature type="site" description="Participates in a stacking interaction with the thymidine ring of dTDP-4-oxo-6-deoxyglucose" evidence="2">
    <location>
        <position position="138"/>
    </location>
</feature>
<evidence type="ECO:0000313" key="5">
    <source>
        <dbReference type="Proteomes" id="UP000034701"/>
    </source>
</evidence>
<dbReference type="NCBIfam" id="TIGR01221">
    <property type="entry name" value="rmlC"/>
    <property type="match status" value="1"/>
</dbReference>
<dbReference type="UniPathway" id="UPA00124"/>
<dbReference type="CDD" id="cd00438">
    <property type="entry name" value="cupin_RmlC"/>
    <property type="match status" value="1"/>
</dbReference>
<dbReference type="Gene3D" id="2.60.120.10">
    <property type="entry name" value="Jelly Rolls"/>
    <property type="match status" value="1"/>
</dbReference>